<proteinExistence type="predicted"/>
<dbReference type="KEGG" id="lol:LACOL_1581"/>
<keyword evidence="1" id="KW-0812">Transmembrane</keyword>
<feature type="transmembrane region" description="Helical" evidence="1">
    <location>
        <begin position="237"/>
        <end position="257"/>
    </location>
</feature>
<feature type="transmembrane region" description="Helical" evidence="1">
    <location>
        <begin position="162"/>
        <end position="186"/>
    </location>
</feature>
<evidence type="ECO:0000256" key="1">
    <source>
        <dbReference type="SAM" id="Phobius"/>
    </source>
</evidence>
<keyword evidence="1" id="KW-0472">Membrane</keyword>
<protein>
    <submittedName>
        <fullName evidence="2">Trax protein</fullName>
    </submittedName>
</protein>
<name>A0A0R1RY13_9LACO</name>
<evidence type="ECO:0000313" key="3">
    <source>
        <dbReference type="Proteomes" id="UP000051697"/>
    </source>
</evidence>
<dbReference type="InterPro" id="IPR008875">
    <property type="entry name" value="TraX"/>
</dbReference>
<dbReference type="RefSeq" id="WP_057889064.1">
    <property type="nucleotide sequence ID" value="NZ_AZFE01000002.1"/>
</dbReference>
<accession>A0A0R1RY13</accession>
<feature type="transmembrane region" description="Helical" evidence="1">
    <location>
        <begin position="12"/>
        <end position="30"/>
    </location>
</feature>
<keyword evidence="1" id="KW-1133">Transmembrane helix</keyword>
<dbReference type="EMBL" id="AZFE01000002">
    <property type="protein sequence ID" value="KRL58027.1"/>
    <property type="molecule type" value="Genomic_DNA"/>
</dbReference>
<evidence type="ECO:0000313" key="2">
    <source>
        <dbReference type="EMBL" id="KRL58027.1"/>
    </source>
</evidence>
<dbReference type="PATRIC" id="fig|1423778.4.peg.115"/>
<comment type="caution">
    <text evidence="2">The sequence shown here is derived from an EMBL/GenBank/DDBJ whole genome shotgun (WGS) entry which is preliminary data.</text>
</comment>
<feature type="transmembrane region" description="Helical" evidence="1">
    <location>
        <begin position="198"/>
        <end position="225"/>
    </location>
</feature>
<keyword evidence="3" id="KW-1185">Reference proteome</keyword>
<dbReference type="Proteomes" id="UP000051697">
    <property type="component" value="Unassembled WGS sequence"/>
</dbReference>
<feature type="transmembrane region" description="Helical" evidence="1">
    <location>
        <begin position="42"/>
        <end position="59"/>
    </location>
</feature>
<dbReference type="STRING" id="1423778.FC70_GL000100"/>
<dbReference type="Pfam" id="PF05857">
    <property type="entry name" value="TraX"/>
    <property type="match status" value="1"/>
</dbReference>
<feature type="transmembrane region" description="Helical" evidence="1">
    <location>
        <begin position="71"/>
        <end position="89"/>
    </location>
</feature>
<dbReference type="OrthoDB" id="9781069at2"/>
<dbReference type="AlphaFoldDB" id="A0A0R1RY13"/>
<organism evidence="2 3">
    <name type="scientific">Paucilactobacillus oligofermentans DSM 15707 = LMG 22743</name>
    <dbReference type="NCBI Taxonomy" id="1423778"/>
    <lineage>
        <taxon>Bacteria</taxon>
        <taxon>Bacillati</taxon>
        <taxon>Bacillota</taxon>
        <taxon>Bacilli</taxon>
        <taxon>Lactobacillales</taxon>
        <taxon>Lactobacillaceae</taxon>
        <taxon>Paucilactobacillus</taxon>
    </lineage>
</organism>
<gene>
    <name evidence="2" type="ORF">FC70_GL000100</name>
</gene>
<sequence>MKILKQGLSTFDLKVIGITLMVIDHIHQMFVPMGAPGWLDWFGRPVATIFFFVSVVGFSHTHNKFQYMLRLYLGMVFMAVMTTALQDWVSYDQVVLMNNIFRDLFIGTMFMYAIDEVRKGFKTQHLMPVVTGVLVFLLPFICSVVMGMYMGTINPNLMVVRAMLALLPGILIAENSVMVLLIPLLYLFKDKKWIQAGLIALVAIGYFALGSTQWMMIFALLPIMLYNGQKGRSLKSFFYIFYPAHIAVLYLLAAVIYHH</sequence>
<feature type="transmembrane region" description="Helical" evidence="1">
    <location>
        <begin position="126"/>
        <end position="150"/>
    </location>
</feature>
<reference evidence="2 3" key="1">
    <citation type="journal article" date="2015" name="Genome Announc.">
        <title>Expanding the biotechnology potential of lactobacilli through comparative genomics of 213 strains and associated genera.</title>
        <authorList>
            <person name="Sun Z."/>
            <person name="Harris H.M."/>
            <person name="McCann A."/>
            <person name="Guo C."/>
            <person name="Argimon S."/>
            <person name="Zhang W."/>
            <person name="Yang X."/>
            <person name="Jeffery I.B."/>
            <person name="Cooney J.C."/>
            <person name="Kagawa T.F."/>
            <person name="Liu W."/>
            <person name="Song Y."/>
            <person name="Salvetti E."/>
            <person name="Wrobel A."/>
            <person name="Rasinkangas P."/>
            <person name="Parkhill J."/>
            <person name="Rea M.C."/>
            <person name="O'Sullivan O."/>
            <person name="Ritari J."/>
            <person name="Douillard F.P."/>
            <person name="Paul Ross R."/>
            <person name="Yang R."/>
            <person name="Briner A.E."/>
            <person name="Felis G.E."/>
            <person name="de Vos W.M."/>
            <person name="Barrangou R."/>
            <person name="Klaenhammer T.R."/>
            <person name="Caufield P.W."/>
            <person name="Cui Y."/>
            <person name="Zhang H."/>
            <person name="O'Toole P.W."/>
        </authorList>
    </citation>
    <scope>NUCLEOTIDE SEQUENCE [LARGE SCALE GENOMIC DNA]</scope>
    <source>
        <strain evidence="2 3">DSM 15707</strain>
    </source>
</reference>